<name>A0A9Q9EM55_9PEZI</name>
<feature type="transmembrane region" description="Helical" evidence="2">
    <location>
        <begin position="822"/>
        <end position="839"/>
    </location>
</feature>
<evidence type="ECO:0000256" key="2">
    <source>
        <dbReference type="SAM" id="Phobius"/>
    </source>
</evidence>
<proteinExistence type="predicted"/>
<dbReference type="AlphaFoldDB" id="A0A9Q9EM55"/>
<keyword evidence="2" id="KW-0472">Membrane</keyword>
<evidence type="ECO:0000313" key="4">
    <source>
        <dbReference type="EMBL" id="USW56476.1"/>
    </source>
</evidence>
<feature type="region of interest" description="Disordered" evidence="1">
    <location>
        <begin position="795"/>
        <end position="815"/>
    </location>
</feature>
<sequence length="891" mass="95821">MKTLTFLASATLALAAPQKGPTNWTSYPGAAPVPTSPANPNHQPQVCIILSNGYSNDTRDGIFAQNLCFQDRPQYPSNFCSISRLPDNLRGNVSMISIPPGEFCTLYGEENCQGASWQFGYGGFDFTDTWFDKRGRSISCWNADHIARDIDIPSMTTTFAPSLTTPKTMIARGVVEAEKKKKSTSTSELAASEFSMVTSGVCRYNTPAVDAAGLTSQQLAAVMPCSETMSFGQLVKGEFQKATAVFASPWKNVDHLHSTTHLGARDISIDHDSKACTLYKGAPSGPLSFKCGESFTTLLPRQVVSFPATASAEALAAPTPSMAVKGVAQPEKVKKCKWTQTLDYAVTTMVMKTKVSCSMTSDWVSWRVPKTIHVGTVVPVTSQPMMAEMTPAPLLDRDAADANRKKKCDWAQTLDYDNTKLTYKHDIPCTMFTSWSNMPMPSSVHVVPPQTTTITSWTSVTQPPSVEVVFPSTVTSTFDVVVTTIPGAAGTLEPKSSPITTPAPVLVRDEAGGGSEMEKKCKWTYKLKDPKLKTKMELPCSASPALRAAGMPNPVKHWSDMTISYYFTLRTPVSGPAAVPSATIRSDAPAITPAPVFDRAVVLDTETEGCSWTLTLDQPAVSKAMDIPCSAASSLSSRRVPNPANPPTEPALLTLIPSSVRPILSSATALASNQEASRLVQPTAVSEVSSGLTTQDNGDIAEDVLGPVLGMLDMVHQAYDDYTEDHVKVTDSGNLALGVTENVIEMLHDGYDDWLEHINGKEDDFAEAERVSNQDTMHSTTLQPSMVVRDPQSVAITPTAPPQTTQRSSDSRRKSKNEKIDLGIAAVVPVCFVAFICLIRKFWLTRTHEDMADAEDLTEKGGKLGDGQPISNVNYARGAGAATGTIAGSVA</sequence>
<protein>
    <submittedName>
        <fullName evidence="4">Uncharacterized protein</fullName>
    </submittedName>
</protein>
<reference evidence="4" key="1">
    <citation type="submission" date="2022-06" db="EMBL/GenBank/DDBJ databases">
        <title>Complete genome sequences of two strains of the flax pathogen Septoria linicola.</title>
        <authorList>
            <person name="Lapalu N."/>
            <person name="Simon A."/>
            <person name="Demenou B."/>
            <person name="Paumier D."/>
            <person name="Guillot M.-P."/>
            <person name="Gout L."/>
            <person name="Valade R."/>
        </authorList>
    </citation>
    <scope>NUCLEOTIDE SEQUENCE</scope>
    <source>
        <strain evidence="4">SE15195</strain>
    </source>
</reference>
<evidence type="ECO:0000256" key="3">
    <source>
        <dbReference type="SAM" id="SignalP"/>
    </source>
</evidence>
<feature type="chain" id="PRO_5040449137" evidence="3">
    <location>
        <begin position="16"/>
        <end position="891"/>
    </location>
</feature>
<organism evidence="4 5">
    <name type="scientific">Septoria linicola</name>
    <dbReference type="NCBI Taxonomy" id="215465"/>
    <lineage>
        <taxon>Eukaryota</taxon>
        <taxon>Fungi</taxon>
        <taxon>Dikarya</taxon>
        <taxon>Ascomycota</taxon>
        <taxon>Pezizomycotina</taxon>
        <taxon>Dothideomycetes</taxon>
        <taxon>Dothideomycetidae</taxon>
        <taxon>Mycosphaerellales</taxon>
        <taxon>Mycosphaerellaceae</taxon>
        <taxon>Septoria</taxon>
    </lineage>
</organism>
<evidence type="ECO:0000313" key="5">
    <source>
        <dbReference type="Proteomes" id="UP001056384"/>
    </source>
</evidence>
<gene>
    <name evidence="4" type="ORF">Slin15195_G097950</name>
</gene>
<keyword evidence="2" id="KW-1133">Transmembrane helix</keyword>
<dbReference type="EMBL" id="CP099425">
    <property type="protein sequence ID" value="USW56476.1"/>
    <property type="molecule type" value="Genomic_DNA"/>
</dbReference>
<evidence type="ECO:0000256" key="1">
    <source>
        <dbReference type="SAM" id="MobiDB-lite"/>
    </source>
</evidence>
<accession>A0A9Q9EM55</accession>
<feature type="signal peptide" evidence="3">
    <location>
        <begin position="1"/>
        <end position="15"/>
    </location>
</feature>
<keyword evidence="3" id="KW-0732">Signal</keyword>
<keyword evidence="2" id="KW-0812">Transmembrane</keyword>
<keyword evidence="5" id="KW-1185">Reference proteome</keyword>
<dbReference type="Proteomes" id="UP001056384">
    <property type="component" value="Chromosome 8"/>
</dbReference>